<dbReference type="RefSeq" id="WP_348270166.1">
    <property type="nucleotide sequence ID" value="NZ_CP121195.1"/>
</dbReference>
<gene>
    <name evidence="4" type="ORF">P8936_08305</name>
</gene>
<dbReference type="GO" id="GO:0006281">
    <property type="term" value="P:DNA repair"/>
    <property type="evidence" value="ECO:0007669"/>
    <property type="project" value="InterPro"/>
</dbReference>
<evidence type="ECO:0000256" key="1">
    <source>
        <dbReference type="ARBA" id="ARBA00010945"/>
    </source>
</evidence>
<evidence type="ECO:0000313" key="4">
    <source>
        <dbReference type="EMBL" id="XBH15155.1"/>
    </source>
</evidence>
<dbReference type="PROSITE" id="PS50173">
    <property type="entry name" value="UMUC"/>
    <property type="match status" value="1"/>
</dbReference>
<evidence type="ECO:0000259" key="3">
    <source>
        <dbReference type="PROSITE" id="PS50173"/>
    </source>
</evidence>
<sequence length="502" mass="55813">MNRVGELYACLYAKEFPAQAVLRLRPELKEQPVVVIEGEPPLESVCSFNAKARYLGVVRGMTRVELDTFSSLIVLPRSRPEEVSTRAVMLECAAAFSPRVEDRSEGSAFLCVIDIAGTEKLLGPPEVLARELLRRVQVLGVSGSVAISENFYTALSYVRGSSSPIAFIAPGNEGSALAPLPLKVLDVSGQHAETFALWGIRTLGALAALPEKELISRIGQEGRRLRQLARGELQHHFVPYEAKVELEERMELDTPVEELERLLFVVNVMLEQLIFRVTTRVLALASVTITLSLEGNAVHTRTVRPALPTNDRPLWLKLLQLDLEAHPPTAAIVAVTLTAEPGSTSKVQLGLFSPQLPEPMRLDVTLARIRALVGDECVGSPVLRDTNQPDGFRLEPFKVPSARSSSSATVSSLAAMRQLRPPERVSITLRDRQPSFFIFRDCRYEVEHAYGPWLAEGDWWNRQTWALEQWDLIGRSSDCGMLCCCLVRDLKEQSWHVVTLYD</sequence>
<name>A0AAU7DDM1_9BACT</name>
<dbReference type="SUPFAM" id="SSF56672">
    <property type="entry name" value="DNA/RNA polymerases"/>
    <property type="match status" value="1"/>
</dbReference>
<dbReference type="Gene3D" id="3.30.70.270">
    <property type="match status" value="1"/>
</dbReference>
<accession>A0AAU7DDM1</accession>
<dbReference type="AlphaFoldDB" id="A0AAU7DDM1"/>
<dbReference type="Pfam" id="PF00817">
    <property type="entry name" value="IMS"/>
    <property type="match status" value="1"/>
</dbReference>
<dbReference type="Gene3D" id="1.10.150.20">
    <property type="entry name" value="5' to 3' exonuclease, C-terminal subdomain"/>
    <property type="match status" value="1"/>
</dbReference>
<dbReference type="InterPro" id="IPR043502">
    <property type="entry name" value="DNA/RNA_pol_sf"/>
</dbReference>
<dbReference type="InterPro" id="IPR050356">
    <property type="entry name" value="SulA_CellDiv_inhibitor"/>
</dbReference>
<proteinExistence type="inferred from homology"/>
<protein>
    <submittedName>
        <fullName evidence="4">DNA polymerase Y family protein</fullName>
    </submittedName>
</protein>
<dbReference type="PANTHER" id="PTHR35369:SF2">
    <property type="entry name" value="BLR3025 PROTEIN"/>
    <property type="match status" value="1"/>
</dbReference>
<dbReference type="PANTHER" id="PTHR35369">
    <property type="entry name" value="BLR3025 PROTEIN-RELATED"/>
    <property type="match status" value="1"/>
</dbReference>
<dbReference type="InterPro" id="IPR043128">
    <property type="entry name" value="Rev_trsase/Diguanyl_cyclase"/>
</dbReference>
<comment type="similarity">
    <text evidence="1">Belongs to the DNA polymerase type-Y family.</text>
</comment>
<dbReference type="EMBL" id="CP121195">
    <property type="protein sequence ID" value="XBH15155.1"/>
    <property type="molecule type" value="Genomic_DNA"/>
</dbReference>
<evidence type="ECO:0000256" key="2">
    <source>
        <dbReference type="ARBA" id="ARBA00022763"/>
    </source>
</evidence>
<reference evidence="4" key="1">
    <citation type="submission" date="2023-03" db="EMBL/GenBank/DDBJ databases">
        <title>Edaphobacter sp.</title>
        <authorList>
            <person name="Huber K.J."/>
            <person name="Papendorf J."/>
            <person name="Pilke C."/>
            <person name="Bunk B."/>
            <person name="Sproeer C."/>
            <person name="Pester M."/>
        </authorList>
    </citation>
    <scope>NUCLEOTIDE SEQUENCE</scope>
    <source>
        <strain evidence="4">DSM 109920</strain>
    </source>
</reference>
<feature type="domain" description="UmuC" evidence="3">
    <location>
        <begin position="8"/>
        <end position="154"/>
    </location>
</feature>
<dbReference type="Gene3D" id="3.40.1170.60">
    <property type="match status" value="1"/>
</dbReference>
<dbReference type="InterPro" id="IPR001126">
    <property type="entry name" value="UmuC"/>
</dbReference>
<organism evidence="4">
    <name type="scientific">Edaphobacter paludis</name>
    <dbReference type="NCBI Taxonomy" id="3035702"/>
    <lineage>
        <taxon>Bacteria</taxon>
        <taxon>Pseudomonadati</taxon>
        <taxon>Acidobacteriota</taxon>
        <taxon>Terriglobia</taxon>
        <taxon>Terriglobales</taxon>
        <taxon>Acidobacteriaceae</taxon>
        <taxon>Edaphobacter</taxon>
    </lineage>
</organism>
<keyword evidence="2" id="KW-0227">DNA damage</keyword>